<dbReference type="OMA" id="WESSILM"/>
<accession>A0A1U8B2X7</accession>
<evidence type="ECO:0000313" key="2">
    <source>
        <dbReference type="Proteomes" id="UP000189703"/>
    </source>
</evidence>
<organism evidence="2 3">
    <name type="scientific">Nelumbo nucifera</name>
    <name type="common">Sacred lotus</name>
    <dbReference type="NCBI Taxonomy" id="4432"/>
    <lineage>
        <taxon>Eukaryota</taxon>
        <taxon>Viridiplantae</taxon>
        <taxon>Streptophyta</taxon>
        <taxon>Embryophyta</taxon>
        <taxon>Tracheophyta</taxon>
        <taxon>Spermatophyta</taxon>
        <taxon>Magnoliopsida</taxon>
        <taxon>Proteales</taxon>
        <taxon>Nelumbonaceae</taxon>
        <taxon>Nelumbo</taxon>
    </lineage>
</organism>
<dbReference type="GO" id="GO:0005524">
    <property type="term" value="F:ATP binding"/>
    <property type="evidence" value="ECO:0007669"/>
    <property type="project" value="InterPro"/>
</dbReference>
<dbReference type="InterPro" id="IPR052751">
    <property type="entry name" value="Plant_MAPKKK"/>
</dbReference>
<gene>
    <name evidence="3" type="primary">LOC104610261</name>
</gene>
<keyword evidence="2" id="KW-1185">Reference proteome</keyword>
<dbReference type="Proteomes" id="UP000189703">
    <property type="component" value="Unplaced"/>
</dbReference>
<dbReference type="STRING" id="4432.A0A1U8B2X7"/>
<feature type="domain" description="Protein kinase" evidence="1">
    <location>
        <begin position="54"/>
        <end position="322"/>
    </location>
</feature>
<dbReference type="PROSITE" id="PS00108">
    <property type="entry name" value="PROTEIN_KINASE_ST"/>
    <property type="match status" value="1"/>
</dbReference>
<dbReference type="SMART" id="SM00220">
    <property type="entry name" value="S_TKc"/>
    <property type="match status" value="1"/>
</dbReference>
<name>A0A1U8B2X7_NELNU</name>
<protein>
    <submittedName>
        <fullName evidence="3">Mitogen-activated protein kinase kinase kinase NPK1-like</fullName>
    </submittedName>
</protein>
<dbReference type="eggNOG" id="KOG0198">
    <property type="taxonomic scope" value="Eukaryota"/>
</dbReference>
<dbReference type="RefSeq" id="XP_010275098.1">
    <property type="nucleotide sequence ID" value="XM_010276796.2"/>
</dbReference>
<dbReference type="OrthoDB" id="10252171at2759"/>
<dbReference type="InterPro" id="IPR000719">
    <property type="entry name" value="Prot_kinase_dom"/>
</dbReference>
<evidence type="ECO:0000259" key="1">
    <source>
        <dbReference type="PROSITE" id="PS50011"/>
    </source>
</evidence>
<reference evidence="3" key="1">
    <citation type="submission" date="2025-08" db="UniProtKB">
        <authorList>
            <consortium name="RefSeq"/>
        </authorList>
    </citation>
    <scope>IDENTIFICATION</scope>
</reference>
<dbReference type="InParanoid" id="A0A1U8B2X7"/>
<dbReference type="AlphaFoldDB" id="A0A1U8B2X7"/>
<dbReference type="InterPro" id="IPR008271">
    <property type="entry name" value="Ser/Thr_kinase_AS"/>
</dbReference>
<evidence type="ECO:0000313" key="3">
    <source>
        <dbReference type="RefSeq" id="XP_010275098.1"/>
    </source>
</evidence>
<dbReference type="SUPFAM" id="SSF56112">
    <property type="entry name" value="Protein kinase-like (PK-like)"/>
    <property type="match status" value="1"/>
</dbReference>
<dbReference type="PANTHER" id="PTHR48011:SF56">
    <property type="entry name" value="PROTEIN KINASE DOMAIN-CONTAINING PROTEIN"/>
    <property type="match status" value="1"/>
</dbReference>
<dbReference type="Pfam" id="PF00069">
    <property type="entry name" value="Pkinase"/>
    <property type="match status" value="1"/>
</dbReference>
<dbReference type="InterPro" id="IPR011009">
    <property type="entry name" value="Kinase-like_dom_sf"/>
</dbReference>
<dbReference type="KEGG" id="nnu:104610261"/>
<dbReference type="GeneID" id="104610261"/>
<dbReference type="Gene3D" id="1.10.510.10">
    <property type="entry name" value="Transferase(Phosphotransferase) domain 1"/>
    <property type="match status" value="1"/>
</dbReference>
<dbReference type="PANTHER" id="PTHR48011">
    <property type="entry name" value="CCR4-NOT TRANSCRIPTIONAL COMPLEX SUBUNIT CAF120-RELATED"/>
    <property type="match status" value="1"/>
</dbReference>
<dbReference type="GO" id="GO:0007165">
    <property type="term" value="P:signal transduction"/>
    <property type="evidence" value="ECO:0000318"/>
    <property type="project" value="GO_Central"/>
</dbReference>
<sequence length="365" mass="41414">MTGVVDTTRRTVYIEELPRPNREMVAEEVAPIMDVESSWMDLFVDYLCYGILPIERNVAQRVKCYGVVSLAETNHHLLPPVIAVKSSEYSESGSIREERKILTQLQDCRQVIHCYGEDVTVEDGFTIYNLLLEYASGGSLYDRIVCSGGGLPESEVRRYTRSILTGLSHIHKCGFVHCDIKPENLLLVPSSSSKGRSSVKIADFGLSKRVGEDMLCRKDGMMLRTTPLYAAPESISFCVYEPCSDIWALGCTVINMITGKTAWDFPPDTDVDIFLNEIGFKPVVPKIPEELSIEGKDFLSLCLTRNESLRWTADMLLLHPFVAVDDEDDEVETEKFEFVKSPRQVFDFPLCRTTWYHYSLKTLRF</sequence>
<dbReference type="GO" id="GO:0004672">
    <property type="term" value="F:protein kinase activity"/>
    <property type="evidence" value="ECO:0000318"/>
    <property type="project" value="GO_Central"/>
</dbReference>
<dbReference type="PROSITE" id="PS50011">
    <property type="entry name" value="PROTEIN_KINASE_DOM"/>
    <property type="match status" value="1"/>
</dbReference>
<proteinExistence type="predicted"/>